<keyword evidence="1" id="KW-1133">Transmembrane helix</keyword>
<organism evidence="2 3">
    <name type="scientific">Sabulicella glaciei</name>
    <dbReference type="NCBI Taxonomy" id="2984948"/>
    <lineage>
        <taxon>Bacteria</taxon>
        <taxon>Pseudomonadati</taxon>
        <taxon>Pseudomonadota</taxon>
        <taxon>Alphaproteobacteria</taxon>
        <taxon>Acetobacterales</taxon>
        <taxon>Acetobacteraceae</taxon>
        <taxon>Sabulicella</taxon>
    </lineage>
</organism>
<feature type="transmembrane region" description="Helical" evidence="1">
    <location>
        <begin position="31"/>
        <end position="52"/>
    </location>
</feature>
<comment type="caution">
    <text evidence="2">The sequence shown here is derived from an EMBL/GenBank/DDBJ whole genome shotgun (WGS) entry which is preliminary data.</text>
</comment>
<accession>A0ABT3NU08</accession>
<keyword evidence="1" id="KW-0812">Transmembrane</keyword>
<keyword evidence="3" id="KW-1185">Reference proteome</keyword>
<feature type="transmembrane region" description="Helical" evidence="1">
    <location>
        <begin position="58"/>
        <end position="77"/>
    </location>
</feature>
<sequence length="85" mass="9360">MNFAVPVMALAYSALVLFWLAHALRKLYAPMRAAITAFAISVAVHAVTLLSLDGEYRLVALLFWGVPHALLLPLLLFRAQRAQKG</sequence>
<dbReference type="RefSeq" id="WP_301589555.1">
    <property type="nucleotide sequence ID" value="NZ_JAPFQI010000004.1"/>
</dbReference>
<gene>
    <name evidence="2" type="ORF">OF850_08380</name>
</gene>
<evidence type="ECO:0000313" key="3">
    <source>
        <dbReference type="Proteomes" id="UP001526430"/>
    </source>
</evidence>
<feature type="transmembrane region" description="Helical" evidence="1">
    <location>
        <begin position="6"/>
        <end position="24"/>
    </location>
</feature>
<evidence type="ECO:0000313" key="2">
    <source>
        <dbReference type="EMBL" id="MCW8085638.1"/>
    </source>
</evidence>
<reference evidence="2 3" key="1">
    <citation type="submission" date="2022-10" db="EMBL/GenBank/DDBJ databases">
        <title>Roseococcus glaciei nov., sp. nov., isolated from glacier.</title>
        <authorList>
            <person name="Liu Q."/>
            <person name="Xin Y.-H."/>
        </authorList>
    </citation>
    <scope>NUCLEOTIDE SEQUENCE [LARGE SCALE GENOMIC DNA]</scope>
    <source>
        <strain evidence="2 3">MDT2-1-1</strain>
    </source>
</reference>
<dbReference type="EMBL" id="JAPFQI010000004">
    <property type="protein sequence ID" value="MCW8085638.1"/>
    <property type="molecule type" value="Genomic_DNA"/>
</dbReference>
<name>A0ABT3NU08_9PROT</name>
<keyword evidence="1" id="KW-0472">Membrane</keyword>
<evidence type="ECO:0000256" key="1">
    <source>
        <dbReference type="SAM" id="Phobius"/>
    </source>
</evidence>
<protein>
    <submittedName>
        <fullName evidence="2">Uncharacterized protein</fullName>
    </submittedName>
</protein>
<proteinExistence type="predicted"/>
<dbReference type="Proteomes" id="UP001526430">
    <property type="component" value="Unassembled WGS sequence"/>
</dbReference>